<organism evidence="3 4">
    <name type="scientific">Persicimonas caeni</name>
    <dbReference type="NCBI Taxonomy" id="2292766"/>
    <lineage>
        <taxon>Bacteria</taxon>
        <taxon>Deltaproteobacteria</taxon>
        <taxon>Bradymonadales</taxon>
        <taxon>Bradymonadaceae</taxon>
        <taxon>Persicimonas</taxon>
    </lineage>
</organism>
<dbReference type="PROSITE" id="PS51257">
    <property type="entry name" value="PROKAR_LIPOPROTEIN"/>
    <property type="match status" value="1"/>
</dbReference>
<dbReference type="OrthoDB" id="5714489at2"/>
<accession>A0A4Y6PMA0</accession>
<accession>A0A5B8XYT6</accession>
<dbReference type="RefSeq" id="WP_141195852.1">
    <property type="nucleotide sequence ID" value="NZ_CP041186.1"/>
</dbReference>
<reference evidence="3 4" key="1">
    <citation type="submission" date="2019-06" db="EMBL/GenBank/DDBJ databases">
        <title>Persicimonas caeni gen. nov., sp. nov., a predatory bacterium isolated from solar saltern.</title>
        <authorList>
            <person name="Wang S."/>
        </authorList>
    </citation>
    <scope>NUCLEOTIDE SEQUENCE [LARGE SCALE GENOMIC DNA]</scope>
    <source>
        <strain evidence="3 4">YN101</strain>
    </source>
</reference>
<evidence type="ECO:0000256" key="1">
    <source>
        <dbReference type="SAM" id="MobiDB-lite"/>
    </source>
</evidence>
<dbReference type="EMBL" id="CP041186">
    <property type="protein sequence ID" value="QDG49353.1"/>
    <property type="molecule type" value="Genomic_DNA"/>
</dbReference>
<keyword evidence="4" id="KW-1185">Reference proteome</keyword>
<feature type="chain" id="PRO_5030106053" evidence="2">
    <location>
        <begin position="23"/>
        <end position="547"/>
    </location>
</feature>
<evidence type="ECO:0000313" key="3">
    <source>
        <dbReference type="EMBL" id="QDG49353.1"/>
    </source>
</evidence>
<feature type="signal peptide" evidence="2">
    <location>
        <begin position="1"/>
        <end position="22"/>
    </location>
</feature>
<evidence type="ECO:0000256" key="2">
    <source>
        <dbReference type="SAM" id="SignalP"/>
    </source>
</evidence>
<name>A0A4Y6PMA0_PERCE</name>
<evidence type="ECO:0000313" key="4">
    <source>
        <dbReference type="Proteomes" id="UP000315995"/>
    </source>
</evidence>
<protein>
    <submittedName>
        <fullName evidence="3">Uncharacterized protein</fullName>
    </submittedName>
</protein>
<dbReference type="Proteomes" id="UP000315995">
    <property type="component" value="Chromosome"/>
</dbReference>
<gene>
    <name evidence="3" type="ORF">FIV42_00955</name>
</gene>
<feature type="region of interest" description="Disordered" evidence="1">
    <location>
        <begin position="30"/>
        <end position="75"/>
    </location>
</feature>
<dbReference type="AlphaFoldDB" id="A0A4Y6PMA0"/>
<proteinExistence type="predicted"/>
<keyword evidence="2" id="KW-0732">Signal</keyword>
<feature type="compositionally biased region" description="Low complexity" evidence="1">
    <location>
        <begin position="39"/>
        <end position="70"/>
    </location>
</feature>
<sequence>MTKYTRMAWFATIALIVLSLVAACGDGTEDDGPLESTTNNGADAGDIDGGNNDAGNNDGGNADAGNNDSGNKQEEIDPNEAELLDPADYKYSNEYTFTLDNVLGGVDGVTAADDPSIICQNGCDEDVMVDGSLTLYPIDNGFGWNAVDFVGAMQRPRDGVHEEGWVGPLSDADGNHQGIAVANVPTLKYSVGPGRGQWCAGLGGAMVKCKTDHYVTMEHILTCHETVPYLNFDPVTGQPTMSDYENCPPLDDNLDMDPLELTEYMFDLDESNMAQSSDYTIYLGEHEGEYKYLWGNYEKRPTDVRLLAHVPLPDEWKEAGRTFEVTEAKLAIVHTITNNPNDKILIEDLDTEVPSGRLPGYEIEPDGRWVSTRDCYEGDGDFIPAGTTLRNPPYADTARLTEDLQDGFTNAWYTTLDREPFVNEGTGHRWRLKAPKFGQDLPGVEIPVDACTPAPLKKEQIKYSRGDLTTTIIDLLADLEEGEGTPFSMSTGFVQPNAEQDIVAENLTANGVRLTEDLELSVYVKADRKPVRLYKAVLYLNYEEVTE</sequence>